<dbReference type="AlphaFoldDB" id="A0A9X0D2I4"/>
<name>A0A9X0D2I4_9CNID</name>
<accession>A0A9X0D2I4</accession>
<dbReference type="InterPro" id="IPR015915">
    <property type="entry name" value="Kelch-typ_b-propeller"/>
</dbReference>
<dbReference type="Proteomes" id="UP001163046">
    <property type="component" value="Unassembled WGS sequence"/>
</dbReference>
<organism evidence="1 2">
    <name type="scientific">Desmophyllum pertusum</name>
    <dbReference type="NCBI Taxonomy" id="174260"/>
    <lineage>
        <taxon>Eukaryota</taxon>
        <taxon>Metazoa</taxon>
        <taxon>Cnidaria</taxon>
        <taxon>Anthozoa</taxon>
        <taxon>Hexacorallia</taxon>
        <taxon>Scleractinia</taxon>
        <taxon>Caryophylliina</taxon>
        <taxon>Caryophylliidae</taxon>
        <taxon>Desmophyllum</taxon>
    </lineage>
</organism>
<dbReference type="SUPFAM" id="SSF117281">
    <property type="entry name" value="Kelch motif"/>
    <property type="match status" value="1"/>
</dbReference>
<evidence type="ECO:0000313" key="1">
    <source>
        <dbReference type="EMBL" id="KAJ7384525.1"/>
    </source>
</evidence>
<comment type="caution">
    <text evidence="1">The sequence shown here is derived from an EMBL/GenBank/DDBJ whole genome shotgun (WGS) entry which is preliminary data.</text>
</comment>
<proteinExistence type="predicted"/>
<evidence type="ECO:0000313" key="2">
    <source>
        <dbReference type="Proteomes" id="UP001163046"/>
    </source>
</evidence>
<reference evidence="1" key="1">
    <citation type="submission" date="2023-01" db="EMBL/GenBank/DDBJ databases">
        <title>Genome assembly of the deep-sea coral Lophelia pertusa.</title>
        <authorList>
            <person name="Herrera S."/>
            <person name="Cordes E."/>
        </authorList>
    </citation>
    <scope>NUCLEOTIDE SEQUENCE</scope>
    <source>
        <strain evidence="1">USNM1676648</strain>
        <tissue evidence="1">Polyp</tissue>
    </source>
</reference>
<protein>
    <submittedName>
        <fullName evidence="1">Uncharacterized protein</fullName>
    </submittedName>
</protein>
<keyword evidence="2" id="KW-1185">Reference proteome</keyword>
<gene>
    <name evidence="1" type="ORF">OS493_021154</name>
</gene>
<dbReference type="OrthoDB" id="6359816at2759"/>
<dbReference type="EMBL" id="MU825886">
    <property type="protein sequence ID" value="KAJ7384525.1"/>
    <property type="molecule type" value="Genomic_DNA"/>
</dbReference>
<sequence length="103" mass="11912">MVYNEKNNQWCSVPQPHRPPNNYGAVEIEGRIYFILGSFAHDSGISIGDDEVYHVDIEDWEPICHHDADAVFVYMPVNRNEIDEFKQMSTEVEASNELLLQNE</sequence>